<evidence type="ECO:0000313" key="1">
    <source>
        <dbReference type="EMBL" id="VDN42795.1"/>
    </source>
</evidence>
<sequence>MDHGTEQALKSGIQIANILMQKRDELSDYVVSAEVIWVPKEQFFSAFGESKFADCVCCLECKLPHLSNICVCLAYVIGTCIMSVDKNSHCWYLRRKEKL</sequence>
<gene>
    <name evidence="1" type="ORF">DILT_LOCUS18909</name>
</gene>
<dbReference type="EMBL" id="UYRU01105720">
    <property type="protein sequence ID" value="VDN42795.1"/>
    <property type="molecule type" value="Genomic_DNA"/>
</dbReference>
<organism evidence="1 2">
    <name type="scientific">Dibothriocephalus latus</name>
    <name type="common">Fish tapeworm</name>
    <name type="synonym">Diphyllobothrium latum</name>
    <dbReference type="NCBI Taxonomy" id="60516"/>
    <lineage>
        <taxon>Eukaryota</taxon>
        <taxon>Metazoa</taxon>
        <taxon>Spiralia</taxon>
        <taxon>Lophotrochozoa</taxon>
        <taxon>Platyhelminthes</taxon>
        <taxon>Cestoda</taxon>
        <taxon>Eucestoda</taxon>
        <taxon>Diphyllobothriidea</taxon>
        <taxon>Diphyllobothriidae</taxon>
        <taxon>Dibothriocephalus</taxon>
    </lineage>
</organism>
<keyword evidence="2" id="KW-1185">Reference proteome</keyword>
<name>A0A3P7NJC1_DIBLA</name>
<reference evidence="1 2" key="1">
    <citation type="submission" date="2018-11" db="EMBL/GenBank/DDBJ databases">
        <authorList>
            <consortium name="Pathogen Informatics"/>
        </authorList>
    </citation>
    <scope>NUCLEOTIDE SEQUENCE [LARGE SCALE GENOMIC DNA]</scope>
</reference>
<protein>
    <submittedName>
        <fullName evidence="1">Uncharacterized protein</fullName>
    </submittedName>
</protein>
<dbReference type="Proteomes" id="UP000281553">
    <property type="component" value="Unassembled WGS sequence"/>
</dbReference>
<evidence type="ECO:0000313" key="2">
    <source>
        <dbReference type="Proteomes" id="UP000281553"/>
    </source>
</evidence>
<proteinExistence type="predicted"/>
<accession>A0A3P7NJC1</accession>
<dbReference type="AlphaFoldDB" id="A0A3P7NJC1"/>
<dbReference type="OrthoDB" id="10443812at2759"/>